<dbReference type="PANTHER" id="PTHR32282">
    <property type="entry name" value="BINDING PROTEIN TRANSPEPTIDASE, PUTATIVE-RELATED"/>
    <property type="match status" value="1"/>
</dbReference>
<comment type="catalytic activity">
    <reaction evidence="17">
        <text>[GlcNAc-(1-&gt;4)-Mur2Ac(oyl-L-Ala-gamma-D-Glu-L-Lys-D-Ala-D-Ala)](n)-di-trans,octa-cis-undecaprenyl diphosphate + beta-D-GlcNAc-(1-&gt;4)-Mur2Ac(oyl-L-Ala-gamma-D-Glu-L-Lys-D-Ala-D-Ala)-di-trans,octa-cis-undecaprenyl diphosphate = [GlcNAc-(1-&gt;4)-Mur2Ac(oyl-L-Ala-gamma-D-Glu-L-Lys-D-Ala-D-Ala)](n+1)-di-trans,octa-cis-undecaprenyl diphosphate + di-trans,octa-cis-undecaprenyl diphosphate + H(+)</text>
        <dbReference type="Rhea" id="RHEA:23708"/>
        <dbReference type="Rhea" id="RHEA-COMP:9602"/>
        <dbReference type="Rhea" id="RHEA-COMP:9603"/>
        <dbReference type="ChEBI" id="CHEBI:15378"/>
        <dbReference type="ChEBI" id="CHEBI:58405"/>
        <dbReference type="ChEBI" id="CHEBI:60033"/>
        <dbReference type="ChEBI" id="CHEBI:78435"/>
        <dbReference type="EC" id="2.4.99.28"/>
    </reaction>
</comment>
<comment type="subcellular location">
    <subcellularLocation>
        <location evidence="1">Cell membrane</location>
    </subcellularLocation>
</comment>
<dbReference type="InterPro" id="IPR001264">
    <property type="entry name" value="Glyco_trans_51"/>
</dbReference>
<keyword evidence="14" id="KW-0511">Multifunctional enzyme</keyword>
<dbReference type="GO" id="GO:0006508">
    <property type="term" value="P:proteolysis"/>
    <property type="evidence" value="ECO:0007669"/>
    <property type="project" value="UniProtKB-KW"/>
</dbReference>
<keyword evidence="12" id="KW-0573">Peptidoglycan synthesis</keyword>
<evidence type="ECO:0000256" key="16">
    <source>
        <dbReference type="ARBA" id="ARBA00034000"/>
    </source>
</evidence>
<evidence type="ECO:0000256" key="1">
    <source>
        <dbReference type="ARBA" id="ARBA00004236"/>
    </source>
</evidence>
<keyword evidence="10" id="KW-0378">Hydrolase</keyword>
<evidence type="ECO:0000259" key="20">
    <source>
        <dbReference type="Pfam" id="PF00912"/>
    </source>
</evidence>
<keyword evidence="8" id="KW-0328">Glycosyltransferase</keyword>
<evidence type="ECO:0000256" key="6">
    <source>
        <dbReference type="ARBA" id="ARBA00022645"/>
    </source>
</evidence>
<keyword evidence="6" id="KW-0121">Carboxypeptidase</keyword>
<organism evidence="21 22">
    <name type="scientific">Desulfopila aestuarii DSM 18488</name>
    <dbReference type="NCBI Taxonomy" id="1121416"/>
    <lineage>
        <taxon>Bacteria</taxon>
        <taxon>Pseudomonadati</taxon>
        <taxon>Thermodesulfobacteriota</taxon>
        <taxon>Desulfobulbia</taxon>
        <taxon>Desulfobulbales</taxon>
        <taxon>Desulfocapsaceae</taxon>
        <taxon>Desulfopila</taxon>
    </lineage>
</organism>
<evidence type="ECO:0000256" key="13">
    <source>
        <dbReference type="ARBA" id="ARBA00023136"/>
    </source>
</evidence>
<evidence type="ECO:0000256" key="4">
    <source>
        <dbReference type="ARBA" id="ARBA00007739"/>
    </source>
</evidence>
<gene>
    <name evidence="21" type="ORF">SAMN02745220_02537</name>
</gene>
<evidence type="ECO:0000256" key="15">
    <source>
        <dbReference type="ARBA" id="ARBA00023316"/>
    </source>
</evidence>
<dbReference type="InterPro" id="IPR012338">
    <property type="entry name" value="Beta-lactam/transpept-like"/>
</dbReference>
<dbReference type="InterPro" id="IPR036950">
    <property type="entry name" value="PBP_transglycosylase"/>
</dbReference>
<dbReference type="RefSeq" id="WP_073613827.1">
    <property type="nucleotide sequence ID" value="NZ_FRFE01000011.1"/>
</dbReference>
<keyword evidence="11" id="KW-0133">Cell shape</keyword>
<keyword evidence="18" id="KW-0732">Signal</keyword>
<keyword evidence="15" id="KW-0961">Cell wall biogenesis/degradation</keyword>
<dbReference type="Gene3D" id="3.40.710.10">
    <property type="entry name" value="DD-peptidase/beta-lactamase superfamily"/>
    <property type="match status" value="2"/>
</dbReference>
<keyword evidence="13" id="KW-0472">Membrane</keyword>
<dbReference type="Proteomes" id="UP000184603">
    <property type="component" value="Unassembled WGS sequence"/>
</dbReference>
<evidence type="ECO:0000259" key="19">
    <source>
        <dbReference type="Pfam" id="PF00905"/>
    </source>
</evidence>
<evidence type="ECO:0000256" key="9">
    <source>
        <dbReference type="ARBA" id="ARBA00022679"/>
    </source>
</evidence>
<sequence length="1112" mass="124634">MIKKFLFFLIFLCFAAVTAAGFGAYALYYLIVLHPGPEIEAHNIQAILGQESPVFYNDNTTKLGVFFDEAHRQYVKYADIPVEFVNALVAAEDNQFFSHFGFDILGIGRAMVKNIEAGRIVQGGSTLTQQTAKNLFKRSERSFKEKLKELLFALRLEYHYSKEEIFEFYANQFYVSGNGHGLGVAARHYFDKEASDLNLVECAFIAGSVKRPNYYNPFFQKNEEAVQLAKVRAKERLNYVLDKMLELGMIDRDVYEEAVAADIEFKQGQVGYQLDYVMEVVKDAVSSDEVLAELEKNGIDNISTSGVRIITTVDKIVQDQAVYALRHDLSRLDTELKGYEHDEVQSEYAAITFPGDEKLEPRAFLFGTVQEVTGKGKETRINVDFGSKIGSGVIEGDSLMRLAEARAKWRKNKWAKAGAKELQSLAEQIVSGDRIWVSVKEVVEEGSALLELEKYPEIEGGAIVVQDGTVKAMAGGVENRFFNRAIQARRTMGSSFKPFVYAAALQLGWNSSDLLKNSRDMFVYHRQPYFPRPDHKSPFNDVSMSWAGTKSENVASVWLVAHLCDQLNSVQFRDLAEHLDLTPRVVNGETEAYRAYRARIRDEYGILITNDTLKEAAFRAAVRTSETDFMFEDLMDDYRFLRSINYGLNVDRYRKMLDQEVASLSGSSANERNELQTRKSLLYMNYLALKAMRQRLKSFAEWIDGSSFFTDQQDGGQNVSGELFYDYETGRYVFQPGRVTNPNLEVVYRSQLEEHLYTLSSFERERFWGSVQLYGVVSVAGFDLLSEQIEQEYQRLERELPYSFDVLADVSDFRIFAGLKYLIALAREMGIASGMQPVLSFPLGSNVVSLLETTRMYEGLVTGIVTTYGNDPENKDRDSLLFIDRIESADGQILYQPEQQAKTVLGPKARIAVGHILENVVKFGTGRQADKGVKLSSEEGGPLDKLNISVPVLGKTGTANDYTNAAFLGYLPAPAEDGSGLVLRNGYAVGVYVGYDDNVSMRKSTIKISGAAGALPTWIEIVNTLIREDDFVGKLDPAEISFNGLQLNRDDKGQLNLIADQEQGGIVTSPAREASLGNRYQPSILTFGTLTAGGGFTPDRSYQPFWRAAEGP</sequence>
<comment type="catalytic activity">
    <reaction evidence="16">
        <text>Preferential cleavage: (Ac)2-L-Lys-D-Ala-|-D-Ala. Also transpeptidation of peptidyl-alanyl moieties that are N-acyl substituents of D-alanine.</text>
        <dbReference type="EC" id="3.4.16.4"/>
    </reaction>
</comment>
<evidence type="ECO:0000256" key="17">
    <source>
        <dbReference type="ARBA" id="ARBA00049902"/>
    </source>
</evidence>
<dbReference type="InterPro" id="IPR023346">
    <property type="entry name" value="Lysozyme-like_dom_sf"/>
</dbReference>
<dbReference type="GO" id="GO:0008360">
    <property type="term" value="P:regulation of cell shape"/>
    <property type="evidence" value="ECO:0007669"/>
    <property type="project" value="UniProtKB-KW"/>
</dbReference>
<dbReference type="GO" id="GO:0005886">
    <property type="term" value="C:plasma membrane"/>
    <property type="evidence" value="ECO:0007669"/>
    <property type="project" value="UniProtKB-SubCell"/>
</dbReference>
<evidence type="ECO:0000256" key="14">
    <source>
        <dbReference type="ARBA" id="ARBA00023268"/>
    </source>
</evidence>
<dbReference type="InterPro" id="IPR050396">
    <property type="entry name" value="Glycosyltr_51/Transpeptidase"/>
</dbReference>
<keyword evidence="22" id="KW-1185">Reference proteome</keyword>
<feature type="signal peptide" evidence="18">
    <location>
        <begin position="1"/>
        <end position="19"/>
    </location>
</feature>
<dbReference type="GO" id="GO:0008955">
    <property type="term" value="F:peptidoglycan glycosyltransferase activity"/>
    <property type="evidence" value="ECO:0007669"/>
    <property type="project" value="UniProtKB-EC"/>
</dbReference>
<dbReference type="STRING" id="1121416.SAMN02745220_02537"/>
<comment type="similarity">
    <text evidence="3">In the C-terminal section; belongs to the transpeptidase family.</text>
</comment>
<keyword evidence="9" id="KW-0808">Transferase</keyword>
<comment type="similarity">
    <text evidence="4">In the N-terminal section; belongs to the glycosyltransferase 51 family.</text>
</comment>
<dbReference type="OrthoDB" id="9766909at2"/>
<protein>
    <submittedName>
        <fullName evidence="21">Penicillin binding protein transpeptidase domain-containing protein</fullName>
    </submittedName>
</protein>
<comment type="pathway">
    <text evidence="2">Cell wall biogenesis; peptidoglycan biosynthesis.</text>
</comment>
<dbReference type="GO" id="GO:0071555">
    <property type="term" value="P:cell wall organization"/>
    <property type="evidence" value="ECO:0007669"/>
    <property type="project" value="UniProtKB-KW"/>
</dbReference>
<dbReference type="GO" id="GO:0030288">
    <property type="term" value="C:outer membrane-bounded periplasmic space"/>
    <property type="evidence" value="ECO:0007669"/>
    <property type="project" value="TreeGrafter"/>
</dbReference>
<proteinExistence type="inferred from homology"/>
<keyword evidence="5" id="KW-1003">Cell membrane</keyword>
<reference evidence="21 22" key="1">
    <citation type="submission" date="2016-12" db="EMBL/GenBank/DDBJ databases">
        <authorList>
            <person name="Song W.-J."/>
            <person name="Kurnit D.M."/>
        </authorList>
    </citation>
    <scope>NUCLEOTIDE SEQUENCE [LARGE SCALE GENOMIC DNA]</scope>
    <source>
        <strain evidence="21 22">DSM 18488</strain>
    </source>
</reference>
<evidence type="ECO:0000256" key="10">
    <source>
        <dbReference type="ARBA" id="ARBA00022801"/>
    </source>
</evidence>
<evidence type="ECO:0000256" key="7">
    <source>
        <dbReference type="ARBA" id="ARBA00022670"/>
    </source>
</evidence>
<feature type="domain" description="Glycosyl transferase family 51" evidence="20">
    <location>
        <begin position="68"/>
        <end position="244"/>
    </location>
</feature>
<evidence type="ECO:0000256" key="2">
    <source>
        <dbReference type="ARBA" id="ARBA00004752"/>
    </source>
</evidence>
<dbReference type="SUPFAM" id="SSF56601">
    <property type="entry name" value="beta-lactamase/transpeptidase-like"/>
    <property type="match status" value="2"/>
</dbReference>
<dbReference type="Pfam" id="PF00905">
    <property type="entry name" value="Transpeptidase"/>
    <property type="match status" value="1"/>
</dbReference>
<dbReference type="AlphaFoldDB" id="A0A1M7Y8G8"/>
<feature type="domain" description="Penicillin-binding protein transpeptidase" evidence="19">
    <location>
        <begin position="466"/>
        <end position="563"/>
    </location>
</feature>
<dbReference type="GO" id="GO:0009002">
    <property type="term" value="F:serine-type D-Ala-D-Ala carboxypeptidase activity"/>
    <property type="evidence" value="ECO:0007669"/>
    <property type="project" value="UniProtKB-EC"/>
</dbReference>
<dbReference type="SUPFAM" id="SSF53955">
    <property type="entry name" value="Lysozyme-like"/>
    <property type="match status" value="1"/>
</dbReference>
<name>A0A1M7Y8G8_9BACT</name>
<evidence type="ECO:0000313" key="22">
    <source>
        <dbReference type="Proteomes" id="UP000184603"/>
    </source>
</evidence>
<dbReference type="PANTHER" id="PTHR32282:SF11">
    <property type="entry name" value="PENICILLIN-BINDING PROTEIN 1B"/>
    <property type="match status" value="1"/>
</dbReference>
<dbReference type="GO" id="GO:0008658">
    <property type="term" value="F:penicillin binding"/>
    <property type="evidence" value="ECO:0007669"/>
    <property type="project" value="InterPro"/>
</dbReference>
<evidence type="ECO:0000256" key="11">
    <source>
        <dbReference type="ARBA" id="ARBA00022960"/>
    </source>
</evidence>
<evidence type="ECO:0000256" key="12">
    <source>
        <dbReference type="ARBA" id="ARBA00022984"/>
    </source>
</evidence>
<evidence type="ECO:0000256" key="8">
    <source>
        <dbReference type="ARBA" id="ARBA00022676"/>
    </source>
</evidence>
<keyword evidence="7" id="KW-0645">Protease</keyword>
<dbReference type="EMBL" id="FRFE01000011">
    <property type="protein sequence ID" value="SHO48917.1"/>
    <property type="molecule type" value="Genomic_DNA"/>
</dbReference>
<dbReference type="InterPro" id="IPR001460">
    <property type="entry name" value="PCN-bd_Tpept"/>
</dbReference>
<evidence type="ECO:0000256" key="18">
    <source>
        <dbReference type="SAM" id="SignalP"/>
    </source>
</evidence>
<dbReference type="Pfam" id="PF00912">
    <property type="entry name" value="Transgly"/>
    <property type="match status" value="1"/>
</dbReference>
<accession>A0A1M7Y8G8</accession>
<evidence type="ECO:0000256" key="3">
    <source>
        <dbReference type="ARBA" id="ARBA00007090"/>
    </source>
</evidence>
<dbReference type="GO" id="GO:0009252">
    <property type="term" value="P:peptidoglycan biosynthetic process"/>
    <property type="evidence" value="ECO:0007669"/>
    <property type="project" value="UniProtKB-KW"/>
</dbReference>
<evidence type="ECO:0000256" key="5">
    <source>
        <dbReference type="ARBA" id="ARBA00022475"/>
    </source>
</evidence>
<evidence type="ECO:0000313" key="21">
    <source>
        <dbReference type="EMBL" id="SHO48917.1"/>
    </source>
</evidence>
<feature type="chain" id="PRO_5012590863" evidence="18">
    <location>
        <begin position="20"/>
        <end position="1112"/>
    </location>
</feature>
<dbReference type="Gene3D" id="1.10.3810.10">
    <property type="entry name" value="Biosynthetic peptidoglycan transglycosylase-like"/>
    <property type="match status" value="1"/>
</dbReference>